<proteinExistence type="predicted"/>
<dbReference type="Proteomes" id="UP001595909">
    <property type="component" value="Unassembled WGS sequence"/>
</dbReference>
<dbReference type="InterPro" id="IPR036388">
    <property type="entry name" value="WH-like_DNA-bd_sf"/>
</dbReference>
<feature type="domain" description="Transcription regulator PadR N-terminal" evidence="1">
    <location>
        <begin position="25"/>
        <end position="92"/>
    </location>
</feature>
<name>A0ABV9RMB0_9PSEU</name>
<dbReference type="SUPFAM" id="SSF46785">
    <property type="entry name" value="Winged helix' DNA-binding domain"/>
    <property type="match status" value="1"/>
</dbReference>
<accession>A0ABV9RMB0</accession>
<evidence type="ECO:0000313" key="2">
    <source>
        <dbReference type="EMBL" id="MFC4834644.1"/>
    </source>
</evidence>
<dbReference type="EMBL" id="JBHSIM010000041">
    <property type="protein sequence ID" value="MFC4834644.1"/>
    <property type="molecule type" value="Genomic_DNA"/>
</dbReference>
<reference evidence="3" key="1">
    <citation type="journal article" date="2019" name="Int. J. Syst. Evol. Microbiol.">
        <title>The Global Catalogue of Microorganisms (GCM) 10K type strain sequencing project: providing services to taxonomists for standard genome sequencing and annotation.</title>
        <authorList>
            <consortium name="The Broad Institute Genomics Platform"/>
            <consortium name="The Broad Institute Genome Sequencing Center for Infectious Disease"/>
            <person name="Wu L."/>
            <person name="Ma J."/>
        </authorList>
    </citation>
    <scope>NUCLEOTIDE SEQUENCE [LARGE SCALE GENOMIC DNA]</scope>
    <source>
        <strain evidence="3">CCUG 50347</strain>
    </source>
</reference>
<keyword evidence="3" id="KW-1185">Reference proteome</keyword>
<dbReference type="InterPro" id="IPR036390">
    <property type="entry name" value="WH_DNA-bd_sf"/>
</dbReference>
<dbReference type="Pfam" id="PF03551">
    <property type="entry name" value="PadR"/>
    <property type="match status" value="1"/>
</dbReference>
<comment type="caution">
    <text evidence="2">The sequence shown here is derived from an EMBL/GenBank/DDBJ whole genome shotgun (WGS) entry which is preliminary data.</text>
</comment>
<evidence type="ECO:0000313" key="3">
    <source>
        <dbReference type="Proteomes" id="UP001595909"/>
    </source>
</evidence>
<protein>
    <submittedName>
        <fullName evidence="2">PadR family transcriptional regulator</fullName>
    </submittedName>
</protein>
<dbReference type="Gene3D" id="1.10.10.10">
    <property type="entry name" value="Winged helix-like DNA-binding domain superfamily/Winged helix DNA-binding domain"/>
    <property type="match status" value="1"/>
</dbReference>
<dbReference type="RefSeq" id="WP_274191333.1">
    <property type="nucleotide sequence ID" value="NZ_BAABHN010000041.1"/>
</dbReference>
<gene>
    <name evidence="2" type="ORF">ACFPEL_19685</name>
</gene>
<organism evidence="2 3">
    <name type="scientific">Actinomycetospora chibensis</name>
    <dbReference type="NCBI Taxonomy" id="663606"/>
    <lineage>
        <taxon>Bacteria</taxon>
        <taxon>Bacillati</taxon>
        <taxon>Actinomycetota</taxon>
        <taxon>Actinomycetes</taxon>
        <taxon>Pseudonocardiales</taxon>
        <taxon>Pseudonocardiaceae</taxon>
        <taxon>Actinomycetospora</taxon>
    </lineage>
</organism>
<sequence>MTTTSRRASAPRARIRDRGQVDALVLAALADAPRRHDEIADRLRDQAGATLDMPLSRLVPTLHRLARNRLVSRQSRDPRRYRLTDTGRRSLTARLRAADAFAEAVHTLADGAGD</sequence>
<evidence type="ECO:0000259" key="1">
    <source>
        <dbReference type="Pfam" id="PF03551"/>
    </source>
</evidence>
<dbReference type="InterPro" id="IPR005149">
    <property type="entry name" value="Tscrpt_reg_PadR_N"/>
</dbReference>